<dbReference type="NCBIfam" id="NF010167">
    <property type="entry name" value="PRK13648.1"/>
    <property type="match status" value="1"/>
</dbReference>
<dbReference type="InterPro" id="IPR003593">
    <property type="entry name" value="AAA+_ATPase"/>
</dbReference>
<reference evidence="10 11" key="1">
    <citation type="journal article" date="2015" name="Clin. Infect. Dis.">
        <title>Genomic Investigations unmask Mycoplasma amphoriforme, a new respiratory pathogen.</title>
        <authorList>
            <person name="Gillespie S.H."/>
            <person name="Ling C.L."/>
            <person name="Oravcova K."/>
            <person name="Pinheiro M."/>
            <person name="Wells L."/>
            <person name="Bryant J.M."/>
            <person name="McHugh T.D."/>
            <person name="Bebear C."/>
            <person name="Webster D."/>
            <person name="Harris S.R."/>
            <person name="Seth-Smith H.M."/>
            <person name="Thomson N.R."/>
        </authorList>
    </citation>
    <scope>NUCLEOTIDE SEQUENCE [LARGE SCALE GENOMIC DNA]</scope>
    <source>
        <strain evidence="10 11">A39</strain>
    </source>
</reference>
<comment type="similarity">
    <text evidence="2">Belongs to the ABC transporter superfamily.</text>
</comment>
<dbReference type="Pfam" id="PF00005">
    <property type="entry name" value="ABC_tran"/>
    <property type="match status" value="1"/>
</dbReference>
<evidence type="ECO:0000313" key="10">
    <source>
        <dbReference type="EMBL" id="CDN40398.1"/>
    </source>
</evidence>
<dbReference type="EMBL" id="HG937516">
    <property type="protein sequence ID" value="CDN40398.1"/>
    <property type="molecule type" value="Genomic_DNA"/>
</dbReference>
<dbReference type="PROSITE" id="PS00211">
    <property type="entry name" value="ABC_TRANSPORTER_1"/>
    <property type="match status" value="1"/>
</dbReference>
<evidence type="ECO:0000313" key="11">
    <source>
        <dbReference type="Proteomes" id="UP000261764"/>
    </source>
</evidence>
<dbReference type="InterPro" id="IPR017871">
    <property type="entry name" value="ABC_transporter-like_CS"/>
</dbReference>
<organism evidence="10 11">
    <name type="scientific">Mycoplasma amphoriforme A39</name>
    <dbReference type="NCBI Taxonomy" id="572419"/>
    <lineage>
        <taxon>Bacteria</taxon>
        <taxon>Bacillati</taxon>
        <taxon>Mycoplasmatota</taxon>
        <taxon>Mollicutes</taxon>
        <taxon>Mycoplasmataceae</taxon>
        <taxon>Mycoplasma</taxon>
    </lineage>
</organism>
<keyword evidence="5" id="KW-0547">Nucleotide-binding</keyword>
<dbReference type="GO" id="GO:0042626">
    <property type="term" value="F:ATPase-coupled transmembrane transporter activity"/>
    <property type="evidence" value="ECO:0007669"/>
    <property type="project" value="TreeGrafter"/>
</dbReference>
<evidence type="ECO:0000256" key="6">
    <source>
        <dbReference type="ARBA" id="ARBA00022840"/>
    </source>
</evidence>
<dbReference type="PANTHER" id="PTHR43553">
    <property type="entry name" value="HEAVY METAL TRANSPORTER"/>
    <property type="match status" value="1"/>
</dbReference>
<dbReference type="AlphaFoldDB" id="A0A292II73"/>
<keyword evidence="4" id="KW-1003">Cell membrane</keyword>
<keyword evidence="8" id="KW-0472">Membrane</keyword>
<evidence type="ECO:0000256" key="2">
    <source>
        <dbReference type="ARBA" id="ARBA00005417"/>
    </source>
</evidence>
<evidence type="ECO:0000256" key="4">
    <source>
        <dbReference type="ARBA" id="ARBA00022475"/>
    </source>
</evidence>
<dbReference type="NCBIfam" id="TIGR04520">
    <property type="entry name" value="ECF_ATPase_1"/>
    <property type="match status" value="1"/>
</dbReference>
<dbReference type="InterPro" id="IPR030947">
    <property type="entry name" value="EcfA_1"/>
</dbReference>
<dbReference type="Gene3D" id="3.40.50.300">
    <property type="entry name" value="P-loop containing nucleotide triphosphate hydrolases"/>
    <property type="match status" value="1"/>
</dbReference>
<comment type="subcellular location">
    <subcellularLocation>
        <location evidence="1">Cell membrane</location>
    </subcellularLocation>
</comment>
<dbReference type="GO" id="GO:0016887">
    <property type="term" value="F:ATP hydrolysis activity"/>
    <property type="evidence" value="ECO:0007669"/>
    <property type="project" value="InterPro"/>
</dbReference>
<evidence type="ECO:0000256" key="5">
    <source>
        <dbReference type="ARBA" id="ARBA00022741"/>
    </source>
</evidence>
<proteinExistence type="inferred from homology"/>
<keyword evidence="11" id="KW-1185">Reference proteome</keyword>
<dbReference type="FunFam" id="3.40.50.300:FF:000224">
    <property type="entry name" value="Energy-coupling factor transporter ATP-binding protein EcfA"/>
    <property type="match status" value="1"/>
</dbReference>
<keyword evidence="3" id="KW-0813">Transport</keyword>
<evidence type="ECO:0000256" key="3">
    <source>
        <dbReference type="ARBA" id="ARBA00022448"/>
    </source>
</evidence>
<dbReference type="InterPro" id="IPR003439">
    <property type="entry name" value="ABC_transporter-like_ATP-bd"/>
</dbReference>
<dbReference type="CDD" id="cd03225">
    <property type="entry name" value="ABC_cobalt_CbiO_domain1"/>
    <property type="match status" value="1"/>
</dbReference>
<dbReference type="GO" id="GO:0043190">
    <property type="term" value="C:ATP-binding cassette (ABC) transporter complex"/>
    <property type="evidence" value="ECO:0007669"/>
    <property type="project" value="TreeGrafter"/>
</dbReference>
<dbReference type="RefSeq" id="WP_343251743.1">
    <property type="nucleotide sequence ID" value="NZ_HG937516.1"/>
</dbReference>
<dbReference type="KEGG" id="mamp:MAMA39_02750"/>
<sequence>MQTTKSVAVHFDRISFGYDETLVVKEVSFEIYQPEYVCIIGHNGSGKSTISKLLTGLLKPRSGTIYLYGHPVTKTNLKFLRDSVGIVFQNPDNQFIGITAEDDIAFGLENRKFPRNEMRAIVHNVAKQVGIEHILKVEPHKLSGGQKQRVAIASILAINPNVILFDESTSMLDPKGKIDIKQFMITLKNSGKSIISVTHDMEEVINADRVFVMNHGHLVRVGKPEEIFQDEEFLREIRLDIPFTLSLGKELNKKNPFIEPTLNQPKLIRNILQCIKNKN</sequence>
<gene>
    <name evidence="10" type="ORF">MAMA39_02750</name>
</gene>
<dbReference type="GO" id="GO:0005524">
    <property type="term" value="F:ATP binding"/>
    <property type="evidence" value="ECO:0007669"/>
    <property type="project" value="UniProtKB-KW"/>
</dbReference>
<evidence type="ECO:0000256" key="8">
    <source>
        <dbReference type="ARBA" id="ARBA00023136"/>
    </source>
</evidence>
<accession>A0A292II73</accession>
<evidence type="ECO:0000256" key="1">
    <source>
        <dbReference type="ARBA" id="ARBA00004236"/>
    </source>
</evidence>
<dbReference type="InterPro" id="IPR015856">
    <property type="entry name" value="ABC_transpr_CbiO/EcfA_su"/>
</dbReference>
<keyword evidence="6" id="KW-0067">ATP-binding</keyword>
<dbReference type="InterPro" id="IPR027417">
    <property type="entry name" value="P-loop_NTPase"/>
</dbReference>
<evidence type="ECO:0000259" key="9">
    <source>
        <dbReference type="PROSITE" id="PS50893"/>
    </source>
</evidence>
<name>A0A292II73_9MOLU</name>
<protein>
    <recommendedName>
        <fullName evidence="9">ABC transporter domain-containing protein</fullName>
    </recommendedName>
</protein>
<feature type="domain" description="ABC transporter" evidence="9">
    <location>
        <begin position="9"/>
        <end position="240"/>
    </location>
</feature>
<dbReference type="PROSITE" id="PS50893">
    <property type="entry name" value="ABC_TRANSPORTER_2"/>
    <property type="match status" value="1"/>
</dbReference>
<dbReference type="PANTHER" id="PTHR43553:SF24">
    <property type="entry name" value="ENERGY-COUPLING FACTOR TRANSPORTER ATP-BINDING PROTEIN ECFA1"/>
    <property type="match status" value="1"/>
</dbReference>
<keyword evidence="7" id="KW-1278">Translocase</keyword>
<dbReference type="SMART" id="SM00382">
    <property type="entry name" value="AAA"/>
    <property type="match status" value="1"/>
</dbReference>
<dbReference type="Proteomes" id="UP000261764">
    <property type="component" value="Chromosome I"/>
</dbReference>
<dbReference type="InterPro" id="IPR050095">
    <property type="entry name" value="ECF_ABC_transporter_ATP-bd"/>
</dbReference>
<dbReference type="SUPFAM" id="SSF52540">
    <property type="entry name" value="P-loop containing nucleoside triphosphate hydrolases"/>
    <property type="match status" value="1"/>
</dbReference>
<evidence type="ECO:0000256" key="7">
    <source>
        <dbReference type="ARBA" id="ARBA00022967"/>
    </source>
</evidence>